<keyword evidence="2" id="KW-1185">Reference proteome</keyword>
<dbReference type="Proteomes" id="UP000433181">
    <property type="component" value="Unassembled WGS sequence"/>
</dbReference>
<name>A0A6I2U9Z8_9FIRM</name>
<organism evidence="1 2">
    <name type="scientific">Anaerovibrio slackiae</name>
    <dbReference type="NCBI Taxonomy" id="2652309"/>
    <lineage>
        <taxon>Bacteria</taxon>
        <taxon>Bacillati</taxon>
        <taxon>Bacillota</taxon>
        <taxon>Negativicutes</taxon>
        <taxon>Selenomonadales</taxon>
        <taxon>Selenomonadaceae</taxon>
        <taxon>Anaerovibrio</taxon>
    </lineage>
</organism>
<evidence type="ECO:0000313" key="2">
    <source>
        <dbReference type="Proteomes" id="UP000433181"/>
    </source>
</evidence>
<accession>A0A6I2U9Z8</accession>
<comment type="caution">
    <text evidence="1">The sequence shown here is derived from an EMBL/GenBank/DDBJ whole genome shotgun (WGS) entry which is preliminary data.</text>
</comment>
<dbReference type="AlphaFoldDB" id="A0A6I2U9Z8"/>
<dbReference type="RefSeq" id="WP_154406460.1">
    <property type="nucleotide sequence ID" value="NZ_VUNR01000006.1"/>
</dbReference>
<dbReference type="EMBL" id="VUNR01000006">
    <property type="protein sequence ID" value="MSU08298.1"/>
    <property type="molecule type" value="Genomic_DNA"/>
</dbReference>
<evidence type="ECO:0000313" key="1">
    <source>
        <dbReference type="EMBL" id="MSU08298.1"/>
    </source>
</evidence>
<protein>
    <submittedName>
        <fullName evidence="1">WYL domain-containing protein</fullName>
    </submittedName>
</protein>
<sequence>MSYNKAAKALNKYIGDYDTLRPFLRYISYGCHNKQYFQKHYGINARTYEDNLSRIRFFLPENMLLTQRQNRKEIHTIKGDSYYSAHNFLHVTYQIKSCRPEAVFYLLAILQIVENSDTPLSEQEIYNFRLIPDGNKYPDMLPLLEEDLGISLSTLNRYLSTLSALGLIKCNSHHSPKSYGAAPNPLALLTPEEITELRHAIHYYMSIAPMSLPGYQLDTALQIMYCQPPVFKPLCQFKHNRMVRTLDDCVIHEIITAIENEQYLTFRYGSKSVSAIPCHIYIDFLTGRQYLFALARRTSRSHVFSQPQTYRIDMMFNTKRAKLPMNLQDKLPLCLKPALKPLSLRLTCQDSKKMNGLIYRVCSRYPDAQLQHISPQQVICRIQLPDIMRALPWIRTLYPYVEIIDSNSWLNKRIRQDLQEALANYEQI</sequence>
<proteinExistence type="predicted"/>
<gene>
    <name evidence="1" type="ORF">FYJ84_04750</name>
</gene>
<dbReference type="GeneID" id="96778215"/>
<reference evidence="1 2" key="1">
    <citation type="submission" date="2019-08" db="EMBL/GenBank/DDBJ databases">
        <title>In-depth cultivation of the pig gut microbiome towards novel bacterial diversity and tailored functional studies.</title>
        <authorList>
            <person name="Wylensek D."/>
            <person name="Hitch T.C.A."/>
            <person name="Clavel T."/>
        </authorList>
    </citation>
    <scope>NUCLEOTIDE SEQUENCE [LARGE SCALE GENOMIC DNA]</scope>
    <source>
        <strain evidence="1 2">WCA-693-APC-5D-A</strain>
    </source>
</reference>